<sequence length="766" mass="81866">MTDSERRGSVDGWTLEQVVGQLFCVSVGHHVDGSYGFTDTVDEVGGLIRDLHLGGVCYFPAGPGGAQPAVIAEQLSALQDHADVPLLMTIDQEGGLVTRMREPSTRWPSAMAQAAAFGGPEARWSKVTEMARASGRELRAVGVSQTYAPVADTNVEPNNPVIGIRSASSDVAEVGKFVEASVRGFAEAGVGSCLKHFPGHGDTAVDSHFGLPTLDLTLEEWHERERVPFAAGIAAGVDAVMIGHLRAPGLDPSGAPATFSRAIVSGLLREGLRFDGVIVTDAMDMAGAQVPEDERGRSGSAVACVAALAAGVDQVLMPRDVREAVAAVTHAVRAGELDEEQLRASARRIVALKTKLGLFDAPAGRRADVERHGRLARMAVSRALTWRDSGTSLRLGDDRPLVVLHDPEPPSAGRGIEDVPTVLADTLRGRGWSVEQLPLGAELPEDADIILITRDAWRFGTVAEQVREVAGRVRIALAARSPYDSAFVPEHVPMLLGYGDLPGVGEAVADALVAGVAMGALPVDLPSPTEPSTLRWRRSGSPGASPVAAVTIRPYRDEDRAAIGRICLRTGDSGGDATGKFFSDDLLPWIYAYPYVDYEPESCRVVDVDGEVVGYIIGVADVRDFVRWWKEHWRAAFAARFPDDPAWTDRERALVRKGLEPALMVPPWVDEIPAELHIDLLPVVQGMGLGRTLVDEFRAVMRERGVSRVGLGVGGRNTGAIAFYRRLGFDVVREHRNAEGEITGYAMSIDTSEGDADADAIGAAGR</sequence>
<dbReference type="Pfam" id="PF00583">
    <property type="entry name" value="Acetyltransf_1"/>
    <property type="match status" value="1"/>
</dbReference>
<gene>
    <name evidence="7" type="ORF">ATJ97_2143</name>
</gene>
<evidence type="ECO:0000256" key="1">
    <source>
        <dbReference type="ARBA" id="ARBA00001231"/>
    </source>
</evidence>
<comment type="catalytic activity">
    <reaction evidence="1">
        <text>Hydrolysis of terminal non-reducing N-acetyl-D-hexosamine residues in N-acetyl-beta-D-hexosaminides.</text>
        <dbReference type="EC" id="3.2.1.52"/>
    </reaction>
</comment>
<keyword evidence="8" id="KW-1185">Reference proteome</keyword>
<name>A0A2A9EN02_9MICO</name>
<evidence type="ECO:0000256" key="3">
    <source>
        <dbReference type="ARBA" id="ARBA00012663"/>
    </source>
</evidence>
<dbReference type="PROSITE" id="PS51186">
    <property type="entry name" value="GNAT"/>
    <property type="match status" value="1"/>
</dbReference>
<feature type="domain" description="N-acetyltransferase" evidence="6">
    <location>
        <begin position="550"/>
        <end position="752"/>
    </location>
</feature>
<dbReference type="PANTHER" id="PTHR30480">
    <property type="entry name" value="BETA-HEXOSAMINIDASE-RELATED"/>
    <property type="match status" value="1"/>
</dbReference>
<dbReference type="GO" id="GO:0009254">
    <property type="term" value="P:peptidoglycan turnover"/>
    <property type="evidence" value="ECO:0007669"/>
    <property type="project" value="TreeGrafter"/>
</dbReference>
<accession>A0A2A9EN02</accession>
<dbReference type="GO" id="GO:0016747">
    <property type="term" value="F:acyltransferase activity, transferring groups other than amino-acyl groups"/>
    <property type="evidence" value="ECO:0007669"/>
    <property type="project" value="InterPro"/>
</dbReference>
<dbReference type="AlphaFoldDB" id="A0A2A9EN02"/>
<evidence type="ECO:0000313" key="8">
    <source>
        <dbReference type="Proteomes" id="UP000222106"/>
    </source>
</evidence>
<evidence type="ECO:0000313" key="7">
    <source>
        <dbReference type="EMBL" id="PFG39632.1"/>
    </source>
</evidence>
<dbReference type="Gene3D" id="3.20.20.300">
    <property type="entry name" value="Glycoside hydrolase, family 3, N-terminal domain"/>
    <property type="match status" value="1"/>
</dbReference>
<dbReference type="Gene3D" id="3.40.630.30">
    <property type="match status" value="1"/>
</dbReference>
<dbReference type="Proteomes" id="UP000222106">
    <property type="component" value="Unassembled WGS sequence"/>
</dbReference>
<dbReference type="EC" id="3.2.1.52" evidence="3"/>
<keyword evidence="4 7" id="KW-0378">Hydrolase</keyword>
<dbReference type="InterPro" id="IPR001764">
    <property type="entry name" value="Glyco_hydro_3_N"/>
</dbReference>
<comment type="similarity">
    <text evidence="2">Belongs to the glycosyl hydrolase 3 family.</text>
</comment>
<dbReference type="InterPro" id="IPR050226">
    <property type="entry name" value="NagZ_Beta-hexosaminidase"/>
</dbReference>
<organism evidence="7 8">
    <name type="scientific">Georgenia soli</name>
    <dbReference type="NCBI Taxonomy" id="638953"/>
    <lineage>
        <taxon>Bacteria</taxon>
        <taxon>Bacillati</taxon>
        <taxon>Actinomycetota</taxon>
        <taxon>Actinomycetes</taxon>
        <taxon>Micrococcales</taxon>
        <taxon>Bogoriellaceae</taxon>
        <taxon>Georgenia</taxon>
    </lineage>
</organism>
<dbReference type="PANTHER" id="PTHR30480:SF13">
    <property type="entry name" value="BETA-HEXOSAMINIDASE"/>
    <property type="match status" value="1"/>
</dbReference>
<comment type="caution">
    <text evidence="7">The sequence shown here is derived from an EMBL/GenBank/DDBJ whole genome shotgun (WGS) entry which is preliminary data.</text>
</comment>
<dbReference type="InterPro" id="IPR016181">
    <property type="entry name" value="Acyl_CoA_acyltransferase"/>
</dbReference>
<proteinExistence type="inferred from homology"/>
<dbReference type="InterPro" id="IPR036962">
    <property type="entry name" value="Glyco_hydro_3_N_sf"/>
</dbReference>
<reference evidence="7 8" key="1">
    <citation type="submission" date="2017-10" db="EMBL/GenBank/DDBJ databases">
        <title>Sequencing the genomes of 1000 actinobacteria strains.</title>
        <authorList>
            <person name="Klenk H.-P."/>
        </authorList>
    </citation>
    <scope>NUCLEOTIDE SEQUENCE [LARGE SCALE GENOMIC DNA]</scope>
    <source>
        <strain evidence="7 8">DSM 21838</strain>
    </source>
</reference>
<keyword evidence="5" id="KW-0326">Glycosidase</keyword>
<dbReference type="SUPFAM" id="SSF55729">
    <property type="entry name" value="Acyl-CoA N-acyltransferases (Nat)"/>
    <property type="match status" value="1"/>
</dbReference>
<evidence type="ECO:0000259" key="6">
    <source>
        <dbReference type="PROSITE" id="PS51186"/>
    </source>
</evidence>
<dbReference type="GO" id="GO:0004563">
    <property type="term" value="F:beta-N-acetylhexosaminidase activity"/>
    <property type="evidence" value="ECO:0007669"/>
    <property type="project" value="UniProtKB-EC"/>
</dbReference>
<dbReference type="GO" id="GO:0005975">
    <property type="term" value="P:carbohydrate metabolic process"/>
    <property type="evidence" value="ECO:0007669"/>
    <property type="project" value="InterPro"/>
</dbReference>
<protein>
    <recommendedName>
        <fullName evidence="3">beta-N-acetylhexosaminidase</fullName>
        <ecNumber evidence="3">3.2.1.52</ecNumber>
    </recommendedName>
</protein>
<dbReference type="InterPro" id="IPR017853">
    <property type="entry name" value="GH"/>
</dbReference>
<evidence type="ECO:0000256" key="2">
    <source>
        <dbReference type="ARBA" id="ARBA00005336"/>
    </source>
</evidence>
<dbReference type="SUPFAM" id="SSF51445">
    <property type="entry name" value="(Trans)glycosidases"/>
    <property type="match status" value="1"/>
</dbReference>
<evidence type="ECO:0000256" key="5">
    <source>
        <dbReference type="ARBA" id="ARBA00023295"/>
    </source>
</evidence>
<dbReference type="Pfam" id="PF00933">
    <property type="entry name" value="Glyco_hydro_3"/>
    <property type="match status" value="1"/>
</dbReference>
<dbReference type="InterPro" id="IPR000182">
    <property type="entry name" value="GNAT_dom"/>
</dbReference>
<dbReference type="EMBL" id="PDJI01000004">
    <property type="protein sequence ID" value="PFG39632.1"/>
    <property type="molecule type" value="Genomic_DNA"/>
</dbReference>
<dbReference type="RefSeq" id="WP_170037368.1">
    <property type="nucleotide sequence ID" value="NZ_PDJI01000004.1"/>
</dbReference>
<evidence type="ECO:0000256" key="4">
    <source>
        <dbReference type="ARBA" id="ARBA00022801"/>
    </source>
</evidence>